<dbReference type="Proteomes" id="UP000244928">
    <property type="component" value="Chromosome"/>
</dbReference>
<name>A0A2S1R4T7_9ACTN</name>
<proteinExistence type="predicted"/>
<gene>
    <name evidence="1" type="ORF">A6035_03020</name>
</gene>
<dbReference type="EMBL" id="CP015449">
    <property type="protein sequence ID" value="AWH91306.1"/>
    <property type="molecule type" value="Genomic_DNA"/>
</dbReference>
<evidence type="ECO:0000313" key="1">
    <source>
        <dbReference type="EMBL" id="AWH91306.1"/>
    </source>
</evidence>
<organism evidence="1 2">
    <name type="scientific">Dietzia lutea</name>
    <dbReference type="NCBI Taxonomy" id="546160"/>
    <lineage>
        <taxon>Bacteria</taxon>
        <taxon>Bacillati</taxon>
        <taxon>Actinomycetota</taxon>
        <taxon>Actinomycetes</taxon>
        <taxon>Mycobacteriales</taxon>
        <taxon>Dietziaceae</taxon>
        <taxon>Dietzia</taxon>
    </lineage>
</organism>
<reference evidence="1 2" key="1">
    <citation type="submission" date="2016-04" db="EMBL/GenBank/DDBJ databases">
        <title>Complete genome sequence of Dietzia lutea YIM 80766T, a strain isolated from desert soil in Egypt.</title>
        <authorList>
            <person name="Zhao J."/>
            <person name="Hu B."/>
            <person name="Geng S."/>
            <person name="Nie Y."/>
            <person name="Tang Y."/>
        </authorList>
    </citation>
    <scope>NUCLEOTIDE SEQUENCE [LARGE SCALE GENOMIC DNA]</scope>
    <source>
        <strain evidence="1 2">YIM 80766</strain>
    </source>
</reference>
<keyword evidence="2" id="KW-1185">Reference proteome</keyword>
<protein>
    <submittedName>
        <fullName evidence="1">Uncharacterized protein</fullName>
    </submittedName>
</protein>
<dbReference type="AlphaFoldDB" id="A0A2S1R4T7"/>
<accession>A0A2S1R4T7</accession>
<dbReference type="RefSeq" id="WP_108846568.1">
    <property type="nucleotide sequence ID" value="NZ_CP015449.1"/>
</dbReference>
<evidence type="ECO:0000313" key="2">
    <source>
        <dbReference type="Proteomes" id="UP000244928"/>
    </source>
</evidence>
<dbReference type="KEGG" id="dlu:A6035_03020"/>
<sequence>MGSLSEFAQGSAAFGLNSGSTIADFATNLPALFLMILDSVGFGASADLTASVGDGGGPLG</sequence>